<reference evidence="1" key="1">
    <citation type="journal article" date="2017" name="Nature">
        <title>The sunflower genome provides insights into oil metabolism, flowering and Asterid evolution.</title>
        <authorList>
            <person name="Badouin H."/>
            <person name="Gouzy J."/>
            <person name="Grassa C.J."/>
            <person name="Murat F."/>
            <person name="Staton S.E."/>
            <person name="Cottret L."/>
            <person name="Lelandais-Briere C."/>
            <person name="Owens G.L."/>
            <person name="Carrere S."/>
            <person name="Mayjonade B."/>
            <person name="Legrand L."/>
            <person name="Gill N."/>
            <person name="Kane N.C."/>
            <person name="Bowers J.E."/>
            <person name="Hubner S."/>
            <person name="Bellec A."/>
            <person name="Berard A."/>
            <person name="Berges H."/>
            <person name="Blanchet N."/>
            <person name="Boniface M.C."/>
            <person name="Brunel D."/>
            <person name="Catrice O."/>
            <person name="Chaidir N."/>
            <person name="Claudel C."/>
            <person name="Donnadieu C."/>
            <person name="Faraut T."/>
            <person name="Fievet G."/>
            <person name="Helmstetter N."/>
            <person name="King M."/>
            <person name="Knapp S.J."/>
            <person name="Lai Z."/>
            <person name="Le Paslier M.C."/>
            <person name="Lippi Y."/>
            <person name="Lorenzon L."/>
            <person name="Mandel J.R."/>
            <person name="Marage G."/>
            <person name="Marchand G."/>
            <person name="Marquand E."/>
            <person name="Bret-Mestries E."/>
            <person name="Morien E."/>
            <person name="Nambeesan S."/>
            <person name="Nguyen T."/>
            <person name="Pegot-Espagnet P."/>
            <person name="Pouilly N."/>
            <person name="Raftis F."/>
            <person name="Sallet E."/>
            <person name="Schiex T."/>
            <person name="Thomas J."/>
            <person name="Vandecasteele C."/>
            <person name="Vares D."/>
            <person name="Vear F."/>
            <person name="Vautrin S."/>
            <person name="Crespi M."/>
            <person name="Mangin B."/>
            <person name="Burke J.M."/>
            <person name="Salse J."/>
            <person name="Munos S."/>
            <person name="Vincourt P."/>
            <person name="Rieseberg L.H."/>
            <person name="Langlade N.B."/>
        </authorList>
    </citation>
    <scope>NUCLEOTIDE SEQUENCE</scope>
    <source>
        <tissue evidence="1">Leaves</tissue>
    </source>
</reference>
<protein>
    <submittedName>
        <fullName evidence="1">Uncharacterized protein</fullName>
    </submittedName>
</protein>
<dbReference type="Proteomes" id="UP000215914">
    <property type="component" value="Unassembled WGS sequence"/>
</dbReference>
<evidence type="ECO:0000313" key="1">
    <source>
        <dbReference type="EMBL" id="KAF5785015.1"/>
    </source>
</evidence>
<accession>A0A9K3N366</accession>
<dbReference type="Gramene" id="mRNA:HanXRQr2_Chr10g0423601">
    <property type="protein sequence ID" value="mRNA:HanXRQr2_Chr10g0423601"/>
    <property type="gene ID" value="HanXRQr2_Chr10g0423601"/>
</dbReference>
<dbReference type="EMBL" id="MNCJ02000325">
    <property type="protein sequence ID" value="KAF5785015.1"/>
    <property type="molecule type" value="Genomic_DNA"/>
</dbReference>
<keyword evidence="2" id="KW-1185">Reference proteome</keyword>
<name>A0A9K3N366_HELAN</name>
<reference evidence="1" key="2">
    <citation type="submission" date="2020-06" db="EMBL/GenBank/DDBJ databases">
        <title>Helianthus annuus Genome sequencing and assembly Release 2.</title>
        <authorList>
            <person name="Gouzy J."/>
            <person name="Langlade N."/>
            <person name="Munos S."/>
        </authorList>
    </citation>
    <scope>NUCLEOTIDE SEQUENCE</scope>
    <source>
        <tissue evidence="1">Leaves</tissue>
    </source>
</reference>
<organism evidence="1 2">
    <name type="scientific">Helianthus annuus</name>
    <name type="common">Common sunflower</name>
    <dbReference type="NCBI Taxonomy" id="4232"/>
    <lineage>
        <taxon>Eukaryota</taxon>
        <taxon>Viridiplantae</taxon>
        <taxon>Streptophyta</taxon>
        <taxon>Embryophyta</taxon>
        <taxon>Tracheophyta</taxon>
        <taxon>Spermatophyta</taxon>
        <taxon>Magnoliopsida</taxon>
        <taxon>eudicotyledons</taxon>
        <taxon>Gunneridae</taxon>
        <taxon>Pentapetalae</taxon>
        <taxon>asterids</taxon>
        <taxon>campanulids</taxon>
        <taxon>Asterales</taxon>
        <taxon>Asteraceae</taxon>
        <taxon>Asteroideae</taxon>
        <taxon>Heliantheae alliance</taxon>
        <taxon>Heliantheae</taxon>
        <taxon>Helianthus</taxon>
    </lineage>
</organism>
<dbReference type="AlphaFoldDB" id="A0A9K3N366"/>
<gene>
    <name evidence="1" type="ORF">HanXRQr2_Chr10g0423601</name>
</gene>
<proteinExistence type="predicted"/>
<comment type="caution">
    <text evidence="1">The sequence shown here is derived from an EMBL/GenBank/DDBJ whole genome shotgun (WGS) entry which is preliminary data.</text>
</comment>
<sequence>MYFVYITKLDHCFVAALIPLHLRLPPPVYSSRIATWNCCRWFESPSFTVRHNAAGNYPLFKVLILIWFITYVL</sequence>
<evidence type="ECO:0000313" key="2">
    <source>
        <dbReference type="Proteomes" id="UP000215914"/>
    </source>
</evidence>